<dbReference type="Gene3D" id="3.10.490.10">
    <property type="entry name" value="Gamma-glutamyl cyclotransferase-like"/>
    <property type="match status" value="1"/>
</dbReference>
<protein>
    <recommendedName>
        <fullName evidence="1">Gamma-glutamylcyclotransferase AIG2-like domain-containing protein</fullName>
    </recommendedName>
</protein>
<organism evidence="2 3">
    <name type="scientific">Marinobacter similis</name>
    <dbReference type="NCBI Taxonomy" id="1420916"/>
    <lineage>
        <taxon>Bacteria</taxon>
        <taxon>Pseudomonadati</taxon>
        <taxon>Pseudomonadota</taxon>
        <taxon>Gammaproteobacteria</taxon>
        <taxon>Pseudomonadales</taxon>
        <taxon>Marinobacteraceae</taxon>
        <taxon>Marinobacter</taxon>
    </lineage>
</organism>
<dbReference type="EMBL" id="CP007151">
    <property type="protein sequence ID" value="AHI28829.1"/>
    <property type="molecule type" value="Genomic_DNA"/>
</dbReference>
<dbReference type="InterPro" id="IPR036568">
    <property type="entry name" value="GGCT-like_sf"/>
</dbReference>
<dbReference type="AlphaFoldDB" id="W5YJ07"/>
<dbReference type="KEGG" id="msx:AU14_09985"/>
<reference evidence="2 3" key="1">
    <citation type="journal article" date="2014" name="Genome Announc.">
        <title>Draft Genome Sequences of Marinobacter similis A3d10T and Marinobacter salarius R9SW1T.</title>
        <authorList>
            <person name="Ivanova E.P."/>
            <person name="Ng H.J."/>
            <person name="Webb H.K."/>
            <person name="Feng G."/>
            <person name="Oshima K."/>
            <person name="Hattori M."/>
            <person name="Ohkuma M."/>
            <person name="Sergeev A.F."/>
            <person name="Mikhailov V.V."/>
            <person name="Crawford R.J."/>
            <person name="Sawabe T."/>
        </authorList>
    </citation>
    <scope>NUCLEOTIDE SEQUENCE [LARGE SCALE GENOMIC DNA]</scope>
    <source>
        <strain evidence="2 3">A3d10</strain>
    </source>
</reference>
<sequence length="117" mass="13300">MTQRVAVYGTLKRDGSNSKLLRGATFLGEDWLTGVTLYDLGPYPGALAEPSKGVKVEVFEVNDQTLGQLDRLEDFFPQAPEESLYLRREMPTQFGFAWVYIYNRPVANHRRIASGNW</sequence>
<dbReference type="RefSeq" id="WP_041340540.1">
    <property type="nucleotide sequence ID" value="NZ_CP007151.1"/>
</dbReference>
<name>W5YJ07_9GAMM</name>
<dbReference type="InterPro" id="IPR009288">
    <property type="entry name" value="AIG2-like_dom"/>
</dbReference>
<evidence type="ECO:0000313" key="3">
    <source>
        <dbReference type="Proteomes" id="UP000061489"/>
    </source>
</evidence>
<dbReference type="CDD" id="cd06661">
    <property type="entry name" value="GGCT_like"/>
    <property type="match status" value="1"/>
</dbReference>
<dbReference type="HOGENOM" id="CLU_083466_5_2_6"/>
<dbReference type="Pfam" id="PF06094">
    <property type="entry name" value="GGACT"/>
    <property type="match status" value="1"/>
</dbReference>
<dbReference type="InterPro" id="IPR013024">
    <property type="entry name" value="GGCT-like"/>
</dbReference>
<keyword evidence="3" id="KW-1185">Reference proteome</keyword>
<dbReference type="OrthoDB" id="482277at2"/>
<proteinExistence type="predicted"/>
<gene>
    <name evidence="2" type="ORF">AU14_09985</name>
</gene>
<evidence type="ECO:0000259" key="1">
    <source>
        <dbReference type="Pfam" id="PF06094"/>
    </source>
</evidence>
<accession>W5YJ07</accession>
<evidence type="ECO:0000313" key="2">
    <source>
        <dbReference type="EMBL" id="AHI28829.1"/>
    </source>
</evidence>
<feature type="domain" description="Gamma-glutamylcyclotransferase AIG2-like" evidence="1">
    <location>
        <begin position="5"/>
        <end position="117"/>
    </location>
</feature>
<dbReference type="SUPFAM" id="SSF110857">
    <property type="entry name" value="Gamma-glutamyl cyclotransferase-like"/>
    <property type="match status" value="1"/>
</dbReference>
<dbReference type="Proteomes" id="UP000061489">
    <property type="component" value="Chromosome"/>
</dbReference>